<sequence>MVAQYVNLSQTLDASTQVYPGDPVFSCCPTLTIDRDGNNVSTISMGSHTGTHVDAPYHFIKNGKRIDEVPLSRFVAPAVVADVSHKASRETISWAELMPYEERLRRYVSEDAGVILLIRTGWSRHWGTDAYFAHPFLDREAAERIVATGVRTIGIDTLSPDATHANPHAEADFAVHQVILGAGGIIAENLTNLAAIQEGEWIVNLVPLKIGGCDGSPVRAFAWRRTSESH</sequence>
<proteinExistence type="inferred from homology"/>
<dbReference type="Gene3D" id="3.50.30.50">
    <property type="entry name" value="Putative cyclase"/>
    <property type="match status" value="1"/>
</dbReference>
<evidence type="ECO:0000313" key="2">
    <source>
        <dbReference type="EMBL" id="TFY61354.1"/>
    </source>
</evidence>
<dbReference type="InterPro" id="IPR037175">
    <property type="entry name" value="KFase_sf"/>
</dbReference>
<gene>
    <name evidence="2" type="ORF">EVJ58_g4565</name>
</gene>
<dbReference type="GO" id="GO:0004061">
    <property type="term" value="F:arylformamidase activity"/>
    <property type="evidence" value="ECO:0007669"/>
    <property type="project" value="InterPro"/>
</dbReference>
<organism evidence="2 3">
    <name type="scientific">Rhodofomes roseus</name>
    <dbReference type="NCBI Taxonomy" id="34475"/>
    <lineage>
        <taxon>Eukaryota</taxon>
        <taxon>Fungi</taxon>
        <taxon>Dikarya</taxon>
        <taxon>Basidiomycota</taxon>
        <taxon>Agaricomycotina</taxon>
        <taxon>Agaricomycetes</taxon>
        <taxon>Polyporales</taxon>
        <taxon>Rhodofomes</taxon>
    </lineage>
</organism>
<reference evidence="2 3" key="1">
    <citation type="submission" date="2019-01" db="EMBL/GenBank/DDBJ databases">
        <title>Genome sequencing of the rare red list fungi Fomitopsis rosea.</title>
        <authorList>
            <person name="Buettner E."/>
            <person name="Kellner H."/>
        </authorList>
    </citation>
    <scope>NUCLEOTIDE SEQUENCE [LARGE SCALE GENOMIC DNA]</scope>
    <source>
        <strain evidence="2 3">DSM 105464</strain>
    </source>
</reference>
<dbReference type="PANTHER" id="PTHR31118">
    <property type="entry name" value="CYCLASE-LIKE PROTEIN 2"/>
    <property type="match status" value="1"/>
</dbReference>
<dbReference type="STRING" id="34475.A0A4Y9YFM7"/>
<dbReference type="Proteomes" id="UP000298390">
    <property type="component" value="Unassembled WGS sequence"/>
</dbReference>
<dbReference type="InterPro" id="IPR007325">
    <property type="entry name" value="KFase/CYL"/>
</dbReference>
<comment type="similarity">
    <text evidence="1">Belongs to the Cyclase 1 superfamily.</text>
</comment>
<evidence type="ECO:0000313" key="3">
    <source>
        <dbReference type="Proteomes" id="UP000298390"/>
    </source>
</evidence>
<dbReference type="PANTHER" id="PTHR31118:SF12">
    <property type="entry name" value="CYCLASE-LIKE PROTEIN 2"/>
    <property type="match status" value="1"/>
</dbReference>
<comment type="caution">
    <text evidence="2">The sequence shown here is derived from an EMBL/GenBank/DDBJ whole genome shotgun (WGS) entry which is preliminary data.</text>
</comment>
<evidence type="ECO:0008006" key="4">
    <source>
        <dbReference type="Google" id="ProtNLM"/>
    </source>
</evidence>
<name>A0A4Y9YFM7_9APHY</name>
<dbReference type="EMBL" id="SEKV01000211">
    <property type="protein sequence ID" value="TFY61354.1"/>
    <property type="molecule type" value="Genomic_DNA"/>
</dbReference>
<evidence type="ECO:0000256" key="1">
    <source>
        <dbReference type="ARBA" id="ARBA00007865"/>
    </source>
</evidence>
<dbReference type="Pfam" id="PF04199">
    <property type="entry name" value="Cyclase"/>
    <property type="match status" value="1"/>
</dbReference>
<dbReference type="SUPFAM" id="SSF102198">
    <property type="entry name" value="Putative cyclase"/>
    <property type="match status" value="1"/>
</dbReference>
<dbReference type="AlphaFoldDB" id="A0A4Y9YFM7"/>
<accession>A0A4Y9YFM7</accession>
<protein>
    <recommendedName>
        <fullName evidence="4">Cyclase</fullName>
    </recommendedName>
</protein>
<dbReference type="GO" id="GO:0019441">
    <property type="term" value="P:L-tryptophan catabolic process to kynurenine"/>
    <property type="evidence" value="ECO:0007669"/>
    <property type="project" value="InterPro"/>
</dbReference>